<accession>A0A1Y2HCJ0</accession>
<evidence type="ECO:0000256" key="1">
    <source>
        <dbReference type="SAM" id="MobiDB-lite"/>
    </source>
</evidence>
<feature type="region of interest" description="Disordered" evidence="1">
    <location>
        <begin position="1"/>
        <end position="90"/>
    </location>
</feature>
<gene>
    <name evidence="2" type="ORF">BCR44DRAFT_1502108</name>
</gene>
<feature type="region of interest" description="Disordered" evidence="1">
    <location>
        <begin position="181"/>
        <end position="235"/>
    </location>
</feature>
<comment type="caution">
    <text evidence="2">The sequence shown here is derived from an EMBL/GenBank/DDBJ whole genome shotgun (WGS) entry which is preliminary data.</text>
</comment>
<protein>
    <submittedName>
        <fullName evidence="2">Uncharacterized protein</fullName>
    </submittedName>
</protein>
<keyword evidence="3" id="KW-1185">Reference proteome</keyword>
<feature type="compositionally biased region" description="Low complexity" evidence="1">
    <location>
        <begin position="185"/>
        <end position="209"/>
    </location>
</feature>
<evidence type="ECO:0000313" key="2">
    <source>
        <dbReference type="EMBL" id="ORZ32289.1"/>
    </source>
</evidence>
<proteinExistence type="predicted"/>
<dbReference type="OrthoDB" id="10687579at2759"/>
<sequence length="732" mass="77722">MSRTQDTDPGPEPDPESDPTRSDTDADTDTDADADADADAATDASADTDPDAEGDDADRTPEAKAEPRPRDWLHLPSQVGPTASRTGDARPLTFGVAVPAPARPPLDADSAAVHQQVPLRAHTAARLALHPVYAQLTDVVTMPLCDSYPAVQPENLRFTTEYAFVFECACEVLGEHWHLGGPQEATSSSSGATSSSQGGSDSDQSSSASDLEDQERPPARPARPSSSNTTFLAPLPRSTRNIDCLTAPTAVNATLLPPPFAERIANLTNLRRLTISSSSNVLDAASMTTMGHALGSALLATRCRLTHLSIDVSSHPGAFLTPLAHLATPALRHLTLKFADASNSDQLQANVAADAMIRHAPNLETLVISGREITIPLLSTIAASPRLGTLEMHGEIIDMVGARDYTSEFWPTASTPDLTHSTSTATSTTRPRSIHTLRLYLTGGHEPLLSTIYPSLHRPLTSLSWPVALASRVYASLVLNTQSFTLQCPHNSMYLHAILNDVSSSAVLTHLQLHGYTGVAVPRRPLSNIRVLEFVDARPRALVALVSSGSVPNLGGLVVRATAGHAGVEGANLADDHLGGTSGASDVCALWAPVALLDPRVTARLLGVPIDKVAELPRTLASVHVEVALVPGEALNRVRAAVGFRPASIVPYVAEVHGVNVSTFVASVAGEASVRFPWVAATAAPSVLPEENQTDDLEAGRQVKVQVEYRERPHWTRDQSVTVVVNVRRSCW</sequence>
<evidence type="ECO:0000313" key="3">
    <source>
        <dbReference type="Proteomes" id="UP000193411"/>
    </source>
</evidence>
<name>A0A1Y2HCJ0_9FUNG</name>
<dbReference type="InterPro" id="IPR032675">
    <property type="entry name" value="LRR_dom_sf"/>
</dbReference>
<reference evidence="2 3" key="1">
    <citation type="submission" date="2016-07" db="EMBL/GenBank/DDBJ databases">
        <title>Pervasive Adenine N6-methylation of Active Genes in Fungi.</title>
        <authorList>
            <consortium name="DOE Joint Genome Institute"/>
            <person name="Mondo S.J."/>
            <person name="Dannebaum R.O."/>
            <person name="Kuo R.C."/>
            <person name="Labutti K."/>
            <person name="Haridas S."/>
            <person name="Kuo A."/>
            <person name="Salamov A."/>
            <person name="Ahrendt S.R."/>
            <person name="Lipzen A."/>
            <person name="Sullivan W."/>
            <person name="Andreopoulos W.B."/>
            <person name="Clum A."/>
            <person name="Lindquist E."/>
            <person name="Daum C."/>
            <person name="Ramamoorthy G.K."/>
            <person name="Gryganskyi A."/>
            <person name="Culley D."/>
            <person name="Magnuson J.K."/>
            <person name="James T.Y."/>
            <person name="O'Malley M.A."/>
            <person name="Stajich J.E."/>
            <person name="Spatafora J.W."/>
            <person name="Visel A."/>
            <person name="Grigoriev I.V."/>
        </authorList>
    </citation>
    <scope>NUCLEOTIDE SEQUENCE [LARGE SCALE GENOMIC DNA]</scope>
    <source>
        <strain evidence="2 3">PL171</strain>
    </source>
</reference>
<dbReference type="SUPFAM" id="SSF52047">
    <property type="entry name" value="RNI-like"/>
    <property type="match status" value="1"/>
</dbReference>
<dbReference type="Proteomes" id="UP000193411">
    <property type="component" value="Unassembled WGS sequence"/>
</dbReference>
<dbReference type="AlphaFoldDB" id="A0A1Y2HCJ0"/>
<dbReference type="EMBL" id="MCFL01000048">
    <property type="protein sequence ID" value="ORZ32289.1"/>
    <property type="molecule type" value="Genomic_DNA"/>
</dbReference>
<dbReference type="Gene3D" id="3.80.10.10">
    <property type="entry name" value="Ribonuclease Inhibitor"/>
    <property type="match status" value="1"/>
</dbReference>
<organism evidence="2 3">
    <name type="scientific">Catenaria anguillulae PL171</name>
    <dbReference type="NCBI Taxonomy" id="765915"/>
    <lineage>
        <taxon>Eukaryota</taxon>
        <taxon>Fungi</taxon>
        <taxon>Fungi incertae sedis</taxon>
        <taxon>Blastocladiomycota</taxon>
        <taxon>Blastocladiomycetes</taxon>
        <taxon>Blastocladiales</taxon>
        <taxon>Catenariaceae</taxon>
        <taxon>Catenaria</taxon>
    </lineage>
</organism>
<feature type="compositionally biased region" description="Acidic residues" evidence="1">
    <location>
        <begin position="25"/>
        <end position="56"/>
    </location>
</feature>
<feature type="compositionally biased region" description="Basic and acidic residues" evidence="1">
    <location>
        <begin position="57"/>
        <end position="73"/>
    </location>
</feature>